<sequence length="355" mass="37873">MKGKLKGKMKIVIIASVIIVIAAVIVPRILGANQSEYEESTPPTVEIVHPKTGNIELKSSLIGKIEPSKVEEVYPKISGEVTSVRVKAGQNVSAGQVICTIDNKQLETASIGMQSNQITLSDAKTAMTRAEALYASGDISTQSYEDTKNALSKAQLAYESASNEYNNQSGYSTITASTSGLVESCDVEVYDNVGPQTKLCVISGGSDKVVSFDATERITKNMKVGDKLSVEKGGTKYEGTISEISTMVDQTSGLFRIKATLDKKAALATGTSATVNVISERVDNVMTIPADAVYYENGKALVYTYENGKARKVFIEVGISDDKNIQVISGLSNSDKVISTWSSELYEGASVNGVN</sequence>
<dbReference type="InterPro" id="IPR058637">
    <property type="entry name" value="YknX-like_C"/>
</dbReference>
<organism evidence="5 6">
    <name type="scientific">Aminipila terrae</name>
    <dbReference type="NCBI Taxonomy" id="2697030"/>
    <lineage>
        <taxon>Bacteria</taxon>
        <taxon>Bacillati</taxon>
        <taxon>Bacillota</taxon>
        <taxon>Clostridia</taxon>
        <taxon>Peptostreptococcales</taxon>
        <taxon>Anaerovoracaceae</taxon>
        <taxon>Aminipila</taxon>
    </lineage>
</organism>
<feature type="domain" description="YknX-like C-terminal permuted SH3-like" evidence="4">
    <location>
        <begin position="285"/>
        <end position="352"/>
    </location>
</feature>
<evidence type="ECO:0000256" key="1">
    <source>
        <dbReference type="ARBA" id="ARBA00009477"/>
    </source>
</evidence>
<dbReference type="Proteomes" id="UP000463883">
    <property type="component" value="Chromosome"/>
</dbReference>
<dbReference type="GO" id="GO:1990281">
    <property type="term" value="C:efflux pump complex"/>
    <property type="evidence" value="ECO:0007669"/>
    <property type="project" value="TreeGrafter"/>
</dbReference>
<keyword evidence="2" id="KW-1133">Transmembrane helix</keyword>
<evidence type="ECO:0000259" key="4">
    <source>
        <dbReference type="Pfam" id="PF25989"/>
    </source>
</evidence>
<dbReference type="SUPFAM" id="SSF111369">
    <property type="entry name" value="HlyD-like secretion proteins"/>
    <property type="match status" value="1"/>
</dbReference>
<accession>A0A6P1MFH8</accession>
<dbReference type="NCBIfam" id="TIGR01730">
    <property type="entry name" value="RND_mfp"/>
    <property type="match status" value="1"/>
</dbReference>
<dbReference type="Gene3D" id="2.40.50.100">
    <property type="match status" value="1"/>
</dbReference>
<proteinExistence type="inferred from homology"/>
<dbReference type="GO" id="GO:0015562">
    <property type="term" value="F:efflux transmembrane transporter activity"/>
    <property type="evidence" value="ECO:0007669"/>
    <property type="project" value="TreeGrafter"/>
</dbReference>
<dbReference type="Pfam" id="PF25989">
    <property type="entry name" value="YknX_C"/>
    <property type="match status" value="1"/>
</dbReference>
<dbReference type="PANTHER" id="PTHR30469">
    <property type="entry name" value="MULTIDRUG RESISTANCE PROTEIN MDTA"/>
    <property type="match status" value="1"/>
</dbReference>
<keyword evidence="2" id="KW-0812">Transmembrane</keyword>
<comment type="similarity">
    <text evidence="1">Belongs to the membrane fusion protein (MFP) (TC 8.A.1) family.</text>
</comment>
<feature type="transmembrane region" description="Helical" evidence="2">
    <location>
        <begin position="12"/>
        <end position="30"/>
    </location>
</feature>
<protein>
    <submittedName>
        <fullName evidence="5">Efflux RND transporter periplasmic adaptor subunit</fullName>
    </submittedName>
</protein>
<dbReference type="InterPro" id="IPR058625">
    <property type="entry name" value="MdtA-like_BSH"/>
</dbReference>
<dbReference type="Gene3D" id="1.10.287.470">
    <property type="entry name" value="Helix hairpin bin"/>
    <property type="match status" value="1"/>
</dbReference>
<dbReference type="AlphaFoldDB" id="A0A6P1MFH8"/>
<evidence type="ECO:0000313" key="6">
    <source>
        <dbReference type="Proteomes" id="UP000463883"/>
    </source>
</evidence>
<dbReference type="KEGG" id="amic:Ami3637_08920"/>
<feature type="domain" description="Multidrug resistance protein MdtA-like barrel-sandwich hybrid" evidence="3">
    <location>
        <begin position="72"/>
        <end position="190"/>
    </location>
</feature>
<evidence type="ECO:0000313" key="5">
    <source>
        <dbReference type="EMBL" id="QHI72501.1"/>
    </source>
</evidence>
<dbReference type="InterPro" id="IPR006143">
    <property type="entry name" value="RND_pump_MFP"/>
</dbReference>
<dbReference type="Gene3D" id="2.40.420.20">
    <property type="match status" value="1"/>
</dbReference>
<dbReference type="Gene3D" id="2.40.30.170">
    <property type="match status" value="1"/>
</dbReference>
<dbReference type="EMBL" id="CP047591">
    <property type="protein sequence ID" value="QHI72501.1"/>
    <property type="molecule type" value="Genomic_DNA"/>
</dbReference>
<dbReference type="Pfam" id="PF25917">
    <property type="entry name" value="BSH_RND"/>
    <property type="match status" value="1"/>
</dbReference>
<dbReference type="RefSeq" id="WP_162362269.1">
    <property type="nucleotide sequence ID" value="NZ_CP047591.1"/>
</dbReference>
<keyword evidence="6" id="KW-1185">Reference proteome</keyword>
<name>A0A6P1MFH8_9FIRM</name>
<evidence type="ECO:0000259" key="3">
    <source>
        <dbReference type="Pfam" id="PF25917"/>
    </source>
</evidence>
<keyword evidence="2" id="KW-0472">Membrane</keyword>
<reference evidence="5 6" key="1">
    <citation type="submission" date="2020-01" db="EMBL/GenBank/DDBJ databases">
        <title>Genomic analysis of Aminipila sp. CBA3637.</title>
        <authorList>
            <person name="Kim Y.B."/>
            <person name="Roh S.W."/>
        </authorList>
    </citation>
    <scope>NUCLEOTIDE SEQUENCE [LARGE SCALE GENOMIC DNA]</scope>
    <source>
        <strain evidence="5 6">CBA3637</strain>
    </source>
</reference>
<gene>
    <name evidence="5" type="ORF">Ami3637_08920</name>
</gene>
<evidence type="ECO:0000256" key="2">
    <source>
        <dbReference type="SAM" id="Phobius"/>
    </source>
</evidence>